<evidence type="ECO:0000256" key="1">
    <source>
        <dbReference type="SAM" id="MobiDB-lite"/>
    </source>
</evidence>
<keyword evidence="2" id="KW-0812">Transmembrane</keyword>
<evidence type="ECO:0000313" key="3">
    <source>
        <dbReference type="EMBL" id="EAR60851.1"/>
    </source>
</evidence>
<name>A0A7U8GRZ8_NEPCE</name>
<dbReference type="GO" id="GO:0015385">
    <property type="term" value="F:sodium:proton antiporter activity"/>
    <property type="evidence" value="ECO:0007669"/>
    <property type="project" value="TreeGrafter"/>
</dbReference>
<proteinExistence type="predicted"/>
<dbReference type="EMBL" id="AAOW01000013">
    <property type="protein sequence ID" value="EAR60851.1"/>
    <property type="molecule type" value="Genomic_DNA"/>
</dbReference>
<keyword evidence="2" id="KW-1133">Transmembrane helix</keyword>
<dbReference type="InterPro" id="IPR005133">
    <property type="entry name" value="PhaG_MnhG_YufB"/>
</dbReference>
<gene>
    <name evidence="3" type="ORF">MED92_16430</name>
</gene>
<dbReference type="RefSeq" id="WP_007020951.1">
    <property type="nucleotide sequence ID" value="NZ_CH724125.1"/>
</dbReference>
<feature type="compositionally biased region" description="Basic and acidic residues" evidence="1">
    <location>
        <begin position="104"/>
        <end position="122"/>
    </location>
</feature>
<keyword evidence="4" id="KW-1185">Reference proteome</keyword>
<evidence type="ECO:0000256" key="2">
    <source>
        <dbReference type="SAM" id="Phobius"/>
    </source>
</evidence>
<protein>
    <submittedName>
        <fullName evidence="3">Putative multiple resistance/pH regulation related protein G</fullName>
    </submittedName>
</protein>
<feature type="transmembrane region" description="Helical" evidence="2">
    <location>
        <begin position="40"/>
        <end position="59"/>
    </location>
</feature>
<dbReference type="OrthoDB" id="9813804at2"/>
<dbReference type="AlphaFoldDB" id="A0A7U8GRZ8"/>
<feature type="transmembrane region" description="Helical" evidence="2">
    <location>
        <begin position="71"/>
        <end position="93"/>
    </location>
</feature>
<comment type="caution">
    <text evidence="3">The sequence shown here is derived from an EMBL/GenBank/DDBJ whole genome shotgun (WGS) entry which is preliminary data.</text>
</comment>
<sequence length="122" mass="13298">MDFFIELVVSALLLMGGIFVLLGSIGLLKMPDFYMRLHTPTKATTLGMGAILVACMLLTSYRSGGVSAHELLITIFLFITAPVSAMMLAKTALHLKVKIKKGSRNRDLAETAKHREPPSHAE</sequence>
<accession>A0A7U8GRZ8</accession>
<dbReference type="Proteomes" id="UP000002171">
    <property type="component" value="Unassembled WGS sequence"/>
</dbReference>
<dbReference type="Pfam" id="PF03334">
    <property type="entry name" value="PhaG_MnhG_YufB"/>
    <property type="match status" value="1"/>
</dbReference>
<evidence type="ECO:0000313" key="4">
    <source>
        <dbReference type="Proteomes" id="UP000002171"/>
    </source>
</evidence>
<feature type="region of interest" description="Disordered" evidence="1">
    <location>
        <begin position="101"/>
        <end position="122"/>
    </location>
</feature>
<dbReference type="NCBIfam" id="NF009316">
    <property type="entry name" value="PRK12674.1-5"/>
    <property type="match status" value="1"/>
</dbReference>
<organism evidence="3 4">
    <name type="scientific">Neptuniibacter caesariensis</name>
    <dbReference type="NCBI Taxonomy" id="207954"/>
    <lineage>
        <taxon>Bacteria</taxon>
        <taxon>Pseudomonadati</taxon>
        <taxon>Pseudomonadota</taxon>
        <taxon>Gammaproteobacteria</taxon>
        <taxon>Oceanospirillales</taxon>
        <taxon>Oceanospirillaceae</taxon>
        <taxon>Neptuniibacter</taxon>
    </lineage>
</organism>
<dbReference type="PANTHER" id="PTHR34703:SF1">
    <property type="entry name" value="ANTIPORTER SUBUNIT MNHG2-RELATED"/>
    <property type="match status" value="1"/>
</dbReference>
<feature type="transmembrane region" description="Helical" evidence="2">
    <location>
        <begin position="6"/>
        <end position="28"/>
    </location>
</feature>
<reference evidence="3 4" key="1">
    <citation type="submission" date="2006-02" db="EMBL/GenBank/DDBJ databases">
        <authorList>
            <person name="Pinhassi J."/>
            <person name="Pedros-Alio C."/>
            <person name="Ferriera S."/>
            <person name="Johnson J."/>
            <person name="Kravitz S."/>
            <person name="Halpern A."/>
            <person name="Remington K."/>
            <person name="Beeson K."/>
            <person name="Tran B."/>
            <person name="Rogers Y.-H."/>
            <person name="Friedman R."/>
            <person name="Venter J.C."/>
        </authorList>
    </citation>
    <scope>NUCLEOTIDE SEQUENCE [LARGE SCALE GENOMIC DNA]</scope>
    <source>
        <strain evidence="3 4">MED92</strain>
    </source>
</reference>
<dbReference type="PANTHER" id="PTHR34703">
    <property type="entry name" value="ANTIPORTER SUBUNIT MNHG2-RELATED"/>
    <property type="match status" value="1"/>
</dbReference>
<keyword evidence="2" id="KW-0472">Membrane</keyword>
<dbReference type="NCBIfam" id="TIGR01300">
    <property type="entry name" value="CPA3_mnhG_phaG"/>
    <property type="match status" value="1"/>
</dbReference>